<evidence type="ECO:0000313" key="2">
    <source>
        <dbReference type="EMBL" id="MEA9355670.1"/>
    </source>
</evidence>
<accession>A0ABU5VUH6</accession>
<name>A0ABU5VUH6_9BACT</name>
<dbReference type="RefSeq" id="WP_323575293.1">
    <property type="nucleotide sequence ID" value="NZ_JAYGJQ010000001.1"/>
</dbReference>
<keyword evidence="3" id="KW-1185">Reference proteome</keyword>
<evidence type="ECO:0000256" key="1">
    <source>
        <dbReference type="SAM" id="SignalP"/>
    </source>
</evidence>
<comment type="caution">
    <text evidence="2">The sequence shown here is derived from an EMBL/GenBank/DDBJ whole genome shotgun (WGS) entry which is preliminary data.</text>
</comment>
<dbReference type="Proteomes" id="UP001302274">
    <property type="component" value="Unassembled WGS sequence"/>
</dbReference>
<reference evidence="2 3" key="1">
    <citation type="submission" date="2023-11" db="EMBL/GenBank/DDBJ databases">
        <title>A Novel Polar Bacteriovorax (B. antarcticus) Isolated from the Biocrust in Antarctica.</title>
        <authorList>
            <person name="Mun W."/>
            <person name="Choi S.Y."/>
            <person name="Mitchell R.J."/>
        </authorList>
    </citation>
    <scope>NUCLEOTIDE SEQUENCE [LARGE SCALE GENOMIC DNA]</scope>
    <source>
        <strain evidence="2 3">PP10</strain>
    </source>
</reference>
<sequence length="226" mass="24751">MFKVLFIATLLLSNVSVHSQEVDQSLVIASVKVTRIKPQPLIEMPAIPGNPIDEVAMYIDSLIAIGKKIWPIIDAGRPVINTTGIAPSISVLPFIEGTDPKTAYYEMANWSDPKIASYHVSYKNGFGKEVVGFDYTVYFQHSGDLNGKGKYITNLKVQATQVYAAWGFNFDAKSELTGIANTGSKDQPVASATIEISYKVRGLVNEMRNAQTVYVKGNGDIRSLTK</sequence>
<protein>
    <submittedName>
        <fullName evidence="2">Uncharacterized protein</fullName>
    </submittedName>
</protein>
<feature type="chain" id="PRO_5047023580" evidence="1">
    <location>
        <begin position="20"/>
        <end position="226"/>
    </location>
</feature>
<dbReference type="EMBL" id="JAYGJQ010000001">
    <property type="protein sequence ID" value="MEA9355670.1"/>
    <property type="molecule type" value="Genomic_DNA"/>
</dbReference>
<gene>
    <name evidence="2" type="ORF">SHI21_05645</name>
</gene>
<feature type="signal peptide" evidence="1">
    <location>
        <begin position="1"/>
        <end position="19"/>
    </location>
</feature>
<evidence type="ECO:0000313" key="3">
    <source>
        <dbReference type="Proteomes" id="UP001302274"/>
    </source>
</evidence>
<keyword evidence="1" id="KW-0732">Signal</keyword>
<proteinExistence type="predicted"/>
<organism evidence="2 3">
    <name type="scientific">Bacteriovorax antarcticus</name>
    <dbReference type="NCBI Taxonomy" id="3088717"/>
    <lineage>
        <taxon>Bacteria</taxon>
        <taxon>Pseudomonadati</taxon>
        <taxon>Bdellovibrionota</taxon>
        <taxon>Bacteriovoracia</taxon>
        <taxon>Bacteriovoracales</taxon>
        <taxon>Bacteriovoracaceae</taxon>
        <taxon>Bacteriovorax</taxon>
    </lineage>
</organism>